<reference evidence="4" key="2">
    <citation type="journal article" date="2018" name="BMC Genomics">
        <title>Genomic insights into host adaptation between the wheat stripe rust pathogen (Puccinia striiformis f. sp. tritici) and the barley stripe rust pathogen (Puccinia striiformis f. sp. hordei).</title>
        <authorList>
            <person name="Xia C."/>
            <person name="Wang M."/>
            <person name="Yin C."/>
            <person name="Cornejo O.E."/>
            <person name="Hulbert S.H."/>
            <person name="Chen X."/>
        </authorList>
    </citation>
    <scope>NUCLEOTIDE SEQUENCE [LARGE SCALE GENOMIC DNA]</scope>
    <source>
        <strain evidence="4">93TX-2</strain>
    </source>
</reference>
<dbReference type="EMBL" id="PKSM01000060">
    <property type="protein sequence ID" value="POW18757.1"/>
    <property type="molecule type" value="Genomic_DNA"/>
</dbReference>
<evidence type="ECO:0000313" key="3">
    <source>
        <dbReference type="EMBL" id="POW18757.1"/>
    </source>
</evidence>
<feature type="signal peptide" evidence="2">
    <location>
        <begin position="1"/>
        <end position="20"/>
    </location>
</feature>
<name>A0A2S4WAM7_9BASI</name>
<dbReference type="Proteomes" id="UP000238274">
    <property type="component" value="Unassembled WGS sequence"/>
</dbReference>
<gene>
    <name evidence="3" type="ORF">PSHT_05549</name>
</gene>
<feature type="region of interest" description="Disordered" evidence="1">
    <location>
        <begin position="109"/>
        <end position="132"/>
    </location>
</feature>
<organism evidence="3 4">
    <name type="scientific">Puccinia striiformis</name>
    <dbReference type="NCBI Taxonomy" id="27350"/>
    <lineage>
        <taxon>Eukaryota</taxon>
        <taxon>Fungi</taxon>
        <taxon>Dikarya</taxon>
        <taxon>Basidiomycota</taxon>
        <taxon>Pucciniomycotina</taxon>
        <taxon>Pucciniomycetes</taxon>
        <taxon>Pucciniales</taxon>
        <taxon>Pucciniaceae</taxon>
        <taxon>Puccinia</taxon>
    </lineage>
</organism>
<reference evidence="4" key="3">
    <citation type="journal article" date="2018" name="Mol. Plant Microbe Interact.">
        <title>Genome sequence resources for the wheat stripe rust pathogen (Puccinia striiformis f. sp. tritici) and the barley stripe rust pathogen (Puccinia striiformis f. sp. hordei).</title>
        <authorList>
            <person name="Xia C."/>
            <person name="Wang M."/>
            <person name="Yin C."/>
            <person name="Cornejo O.E."/>
            <person name="Hulbert S.H."/>
            <person name="Chen X."/>
        </authorList>
    </citation>
    <scope>NUCLEOTIDE SEQUENCE [LARGE SCALE GENOMIC DNA]</scope>
    <source>
        <strain evidence="4">93TX-2</strain>
    </source>
</reference>
<protein>
    <submittedName>
        <fullName evidence="3">Uncharacterized protein</fullName>
    </submittedName>
</protein>
<feature type="compositionally biased region" description="Polar residues" evidence="1">
    <location>
        <begin position="47"/>
        <end position="57"/>
    </location>
</feature>
<dbReference type="VEuPathDB" id="FungiDB:PSHT_05549"/>
<evidence type="ECO:0000256" key="2">
    <source>
        <dbReference type="SAM" id="SignalP"/>
    </source>
</evidence>
<dbReference type="VEuPathDB" id="FungiDB:PSTT_06437"/>
<evidence type="ECO:0000256" key="1">
    <source>
        <dbReference type="SAM" id="MobiDB-lite"/>
    </source>
</evidence>
<keyword evidence="4" id="KW-1185">Reference proteome</keyword>
<keyword evidence="2" id="KW-0732">Signal</keyword>
<accession>A0A2S4WAM7</accession>
<feature type="chain" id="PRO_5015707719" evidence="2">
    <location>
        <begin position="21"/>
        <end position="537"/>
    </location>
</feature>
<feature type="region of interest" description="Disordered" evidence="1">
    <location>
        <begin position="47"/>
        <end position="71"/>
    </location>
</feature>
<comment type="caution">
    <text evidence="3">The sequence shown here is derived from an EMBL/GenBank/DDBJ whole genome shotgun (WGS) entry which is preliminary data.</text>
</comment>
<proteinExistence type="predicted"/>
<evidence type="ECO:0000313" key="4">
    <source>
        <dbReference type="Proteomes" id="UP000238274"/>
    </source>
</evidence>
<dbReference type="AlphaFoldDB" id="A0A2S4WAM7"/>
<dbReference type="PROSITE" id="PS51257">
    <property type="entry name" value="PROKAR_LIPOPROTEIN"/>
    <property type="match status" value="1"/>
</dbReference>
<sequence>MKKSSIHWIMLVTLATGCNARLDPVHPDDWDLIQIDWLYEPEYPQTLNAQHPSTHRNQAPPPSNTSPSHWPEFWPMNVAELDTVHTNDPQNNALIPAHDTIEAQLNPPSSVGVDETAGGEPLSHYHVTQGSPAESVRQAAYLTREGANNLDTHQQYTHQDQVPTTETITHFARQRASIAPEPFRTRETQYTDESTVSSATNLENYDFSRSLSGRKRIPSFRIDANHRSIKHPRLLPEPLPQANFWETTSNKFNEPFQNPTITPRGKELQHTIDGTDIETPQDVRLALNVDAFRGNKHKRYSAFTKVIETLLRMENLPRLLLTQPEETKIFIAQFQLYWASVRSHQKPCELASLALTRLYRRPSILTWTCFYQHTLGMSEEELTGRIWKLHESHPEIPELYYKDFVMNHLIESLVAYLLFVDIITSIFPKPQGVDVTLDRRELFEDALTAFEGHTRSDKKFETEKMKKIYYIWSHVENWLRLREDYIKSGLFTHPGTHDIQRIFKAFFNLVFAHSRKQLTSQIATFSTFVKTKSCVLK</sequence>
<reference evidence="3 4" key="1">
    <citation type="submission" date="2017-12" db="EMBL/GenBank/DDBJ databases">
        <title>Gene loss provides genomic basis for host adaptation in cereal stripe rust fungi.</title>
        <authorList>
            <person name="Xia C."/>
        </authorList>
    </citation>
    <scope>NUCLEOTIDE SEQUENCE [LARGE SCALE GENOMIC DNA]</scope>
    <source>
        <strain evidence="3 4">93TX-2</strain>
    </source>
</reference>